<feature type="compositionally biased region" description="Polar residues" evidence="1">
    <location>
        <begin position="1"/>
        <end position="12"/>
    </location>
</feature>
<dbReference type="InterPro" id="IPR052055">
    <property type="entry name" value="Hepadnavirus_pol/RT"/>
</dbReference>
<evidence type="ECO:0000313" key="3">
    <source>
        <dbReference type="EMBL" id="VDH89714.1"/>
    </source>
</evidence>
<protein>
    <recommendedName>
        <fullName evidence="2">Reverse transcriptase domain-containing protein</fullName>
    </recommendedName>
</protein>
<organism evidence="3 4">
    <name type="scientific">Mytilus galloprovincialis</name>
    <name type="common">Mediterranean mussel</name>
    <dbReference type="NCBI Taxonomy" id="29158"/>
    <lineage>
        <taxon>Eukaryota</taxon>
        <taxon>Metazoa</taxon>
        <taxon>Spiralia</taxon>
        <taxon>Lophotrochozoa</taxon>
        <taxon>Mollusca</taxon>
        <taxon>Bivalvia</taxon>
        <taxon>Autobranchia</taxon>
        <taxon>Pteriomorphia</taxon>
        <taxon>Mytilida</taxon>
        <taxon>Mytiloidea</taxon>
        <taxon>Mytilidae</taxon>
        <taxon>Mytilinae</taxon>
        <taxon>Mytilus</taxon>
    </lineage>
</organism>
<dbReference type="InterPro" id="IPR043128">
    <property type="entry name" value="Rev_trsase/Diguanyl_cyclase"/>
</dbReference>
<feature type="domain" description="Reverse transcriptase" evidence="2">
    <location>
        <begin position="395"/>
        <end position="589"/>
    </location>
</feature>
<dbReference type="SUPFAM" id="SSF56672">
    <property type="entry name" value="DNA/RNA polymerases"/>
    <property type="match status" value="1"/>
</dbReference>
<dbReference type="Pfam" id="PF00078">
    <property type="entry name" value="RVT_1"/>
    <property type="match status" value="1"/>
</dbReference>
<feature type="region of interest" description="Disordered" evidence="1">
    <location>
        <begin position="1"/>
        <end position="63"/>
    </location>
</feature>
<dbReference type="Gene3D" id="3.30.70.270">
    <property type="match status" value="1"/>
</dbReference>
<name>A0A8B6BGJ5_MYTGA</name>
<dbReference type="InterPro" id="IPR000477">
    <property type="entry name" value="RT_dom"/>
</dbReference>
<dbReference type="InterPro" id="IPR043502">
    <property type="entry name" value="DNA/RNA_pol_sf"/>
</dbReference>
<comment type="caution">
    <text evidence="3">The sequence shown here is derived from an EMBL/GenBank/DDBJ whole genome shotgun (WGS) entry which is preliminary data.</text>
</comment>
<proteinExistence type="predicted"/>
<dbReference type="EMBL" id="UYJE01000054">
    <property type="protein sequence ID" value="VDH89714.1"/>
    <property type="molecule type" value="Genomic_DNA"/>
</dbReference>
<dbReference type="PROSITE" id="PS50878">
    <property type="entry name" value="RT_POL"/>
    <property type="match status" value="1"/>
</dbReference>
<dbReference type="Gene3D" id="3.10.10.10">
    <property type="entry name" value="HIV Type 1 Reverse Transcriptase, subunit A, domain 1"/>
    <property type="match status" value="1"/>
</dbReference>
<dbReference type="PANTHER" id="PTHR33050:SF8">
    <property type="entry name" value="REVERSE TRANSCRIPTASE DOMAIN-CONTAINING PROTEIN"/>
    <property type="match status" value="1"/>
</dbReference>
<dbReference type="PANTHER" id="PTHR33050">
    <property type="entry name" value="REVERSE TRANSCRIPTASE DOMAIN-CONTAINING PROTEIN"/>
    <property type="match status" value="1"/>
</dbReference>
<evidence type="ECO:0000259" key="2">
    <source>
        <dbReference type="PROSITE" id="PS50878"/>
    </source>
</evidence>
<gene>
    <name evidence="3" type="ORF">MGAL_10B054649</name>
</gene>
<dbReference type="Proteomes" id="UP000596742">
    <property type="component" value="Unassembled WGS sequence"/>
</dbReference>
<reference evidence="3" key="1">
    <citation type="submission" date="2018-11" db="EMBL/GenBank/DDBJ databases">
        <authorList>
            <person name="Alioto T."/>
            <person name="Alioto T."/>
        </authorList>
    </citation>
    <scope>NUCLEOTIDE SEQUENCE</scope>
</reference>
<keyword evidence="4" id="KW-1185">Reference proteome</keyword>
<sequence>MGKTVRMSQRPSKSPYAAKKRLRSSAQQSDEVIYQRVQPRDVPAQLGNGSSNVAGQPTSTQVSAQMTPELRNEVIQTVNALIHSPATVTSPDSINESQQLNTGITPNILPVYSVNDNLGLNVSQQTQDKIINGEYVDLSILLTNSSTEQSSSLTLDTNGQLVIQAKPSKKITDISTWIDAFLIYTSIYVGVHLEDTQTILKYMYSVKLGASRSIGLGWKDYDQQFRLKKARNPALSWATVDQELWLLYIHTGQSTAPSSGVNMVNTYRKCYEYNNKGAWSLKMGLVHEGVIFVRSIEQISDKPEVEQMQVDRYPLSEIHRLSKSPIKVEVLLKLVTNYPNQVDKQILSDGFLYGFKVGYGGPRLPTNCHNLISAYQNKKELEIKLLKELESDRIAGPFSCRPFKNLRLSPIGLVPKKPSGWRLIHHLSYPFGKSVNSFIDPQNCSVQYTSFDKVLDTISEIGPKSLMGRMDVSSAFRLIPLHPDDFDLFGFKFDDNYFFQKALPMGLAAACNLFEKFATFVEWLVRLRSGQESVEHYLDDFFFVGKVDSNNCLILMNTFQNVCTEMGIPLAEDKTTGPSSKITFLGLEIDTINMVIRIPLDKLRETKKK</sequence>
<dbReference type="CDD" id="cd03714">
    <property type="entry name" value="RT_DIRS1"/>
    <property type="match status" value="1"/>
</dbReference>
<dbReference type="AlphaFoldDB" id="A0A8B6BGJ5"/>
<accession>A0A8B6BGJ5</accession>
<evidence type="ECO:0000313" key="4">
    <source>
        <dbReference type="Proteomes" id="UP000596742"/>
    </source>
</evidence>
<dbReference type="OrthoDB" id="10438651at2759"/>
<evidence type="ECO:0000256" key="1">
    <source>
        <dbReference type="SAM" id="MobiDB-lite"/>
    </source>
</evidence>
<feature type="compositionally biased region" description="Polar residues" evidence="1">
    <location>
        <begin position="47"/>
        <end position="63"/>
    </location>
</feature>